<dbReference type="InterPro" id="IPR009826">
    <property type="entry name" value="DNA_circ_N"/>
</dbReference>
<dbReference type="Proteomes" id="UP000016426">
    <property type="component" value="Unassembled WGS sequence"/>
</dbReference>
<reference evidence="3 4" key="1">
    <citation type="journal article" date="2013" name="Genome Announc.">
        <title>Genome Sequence of the Pigment-Producing Bacterium Pseudogulbenkiania ferrooxidans, Isolated from Loktak Lake.</title>
        <authorList>
            <person name="Puranik S."/>
            <person name="Talkal R."/>
            <person name="Qureshi A."/>
            <person name="Khardenavis A."/>
            <person name="Kapley A."/>
            <person name="Purohit H.J."/>
        </authorList>
    </citation>
    <scope>NUCLEOTIDE SEQUENCE [LARGE SCALE GENOMIC DNA]</scope>
    <source>
        <strain evidence="3 4">EGD-HP2</strain>
    </source>
</reference>
<name>A0ABN0N4M0_9NEIS</name>
<accession>A0ABN0N4M0</accession>
<evidence type="ECO:0000313" key="4">
    <source>
        <dbReference type="Proteomes" id="UP000016426"/>
    </source>
</evidence>
<sequence>MAWDKTLLDASWRGVKFDCVKTQDTAQRATASHEYPYLDGADVEDLGRRARRVQISAVFVGNDYENRLQAFLQELDKPGPGELIHPVFGSIKHAQLLDYDIVHEADSRDYCQVGLVFVEATPGNPFFVQQLPAQKAQAISQFTAAAQNQGMSALAQALGAINGVKGNLARLNGLRNMLTGTLGAIKGQIRGMVGGMLDVLDFPRAFAADMFGALGGLADLRSFDPAVLMSDWRSLGLQLDDIVKLPRQVSNGEIASAGNAGPSTPGTGAPSPGGDSGTPGSGTGTGSPGSGSEPGTGGTPGTGNPGSGGDTGSSGTGGTPGSPEALPPVISARPLPAYPADVDLVEAVLQVGAATTRADTASEILAAEADQPVLSPAEVEQIANDTRASVQDAIDAIRATLPMEQARPVVEALKDVASSVQEAAEVVIAARPPLQTRVVEAPGNLHLVAFRWYGDYTRAQELARLNPQLRNPNAIATGDALHAYAR</sequence>
<keyword evidence="4" id="KW-1185">Reference proteome</keyword>
<evidence type="ECO:0000313" key="3">
    <source>
        <dbReference type="EMBL" id="ERE04347.1"/>
    </source>
</evidence>
<feature type="region of interest" description="Disordered" evidence="1">
    <location>
        <begin position="253"/>
        <end position="332"/>
    </location>
</feature>
<feature type="domain" description="DNA circulation N-terminal" evidence="2">
    <location>
        <begin position="7"/>
        <end position="92"/>
    </location>
</feature>
<dbReference type="EMBL" id="AVPH01000256">
    <property type="protein sequence ID" value="ERE04347.1"/>
    <property type="molecule type" value="Genomic_DNA"/>
</dbReference>
<dbReference type="RefSeq" id="WP_021477870.1">
    <property type="nucleotide sequence ID" value="NZ_AVPH01000256.1"/>
</dbReference>
<feature type="compositionally biased region" description="Low complexity" evidence="1">
    <location>
        <begin position="258"/>
        <end position="273"/>
    </location>
</feature>
<protein>
    <recommendedName>
        <fullName evidence="2">DNA circulation N-terminal domain-containing protein</fullName>
    </recommendedName>
</protein>
<gene>
    <name evidence="3" type="ORF">O166_11780</name>
</gene>
<comment type="caution">
    <text evidence="3">The sequence shown here is derived from an EMBL/GenBank/DDBJ whole genome shotgun (WGS) entry which is preliminary data.</text>
</comment>
<dbReference type="Pfam" id="PF07157">
    <property type="entry name" value="DNA_circ_N"/>
    <property type="match status" value="1"/>
</dbReference>
<proteinExistence type="predicted"/>
<feature type="compositionally biased region" description="Gly residues" evidence="1">
    <location>
        <begin position="274"/>
        <end position="320"/>
    </location>
</feature>
<evidence type="ECO:0000259" key="2">
    <source>
        <dbReference type="Pfam" id="PF07157"/>
    </source>
</evidence>
<evidence type="ECO:0000256" key="1">
    <source>
        <dbReference type="SAM" id="MobiDB-lite"/>
    </source>
</evidence>
<organism evidence="3 4">
    <name type="scientific">Pseudogulbenkiania ferrooxidans EGD-HP2</name>
    <dbReference type="NCBI Taxonomy" id="1388764"/>
    <lineage>
        <taxon>Bacteria</taxon>
        <taxon>Pseudomonadati</taxon>
        <taxon>Pseudomonadota</taxon>
        <taxon>Betaproteobacteria</taxon>
        <taxon>Neisseriales</taxon>
        <taxon>Chromobacteriaceae</taxon>
        <taxon>Pseudogulbenkiania</taxon>
    </lineage>
</organism>